<keyword evidence="8" id="KW-1185">Reference proteome</keyword>
<dbReference type="NCBIfam" id="TIGR00126">
    <property type="entry name" value="deoC"/>
    <property type="match status" value="1"/>
</dbReference>
<dbReference type="Proteomes" id="UP001241758">
    <property type="component" value="Unassembled WGS sequence"/>
</dbReference>
<dbReference type="HAMAP" id="MF_00114">
    <property type="entry name" value="DeoC_type1"/>
    <property type="match status" value="1"/>
</dbReference>
<dbReference type="PIRSF" id="PIRSF001357">
    <property type="entry name" value="DeoC"/>
    <property type="match status" value="1"/>
</dbReference>
<evidence type="ECO:0000256" key="4">
    <source>
        <dbReference type="ARBA" id="ARBA00023270"/>
    </source>
</evidence>
<dbReference type="PANTHER" id="PTHR10889:SF1">
    <property type="entry name" value="DEOXYRIBOSE-PHOSPHATE ALDOLASE"/>
    <property type="match status" value="1"/>
</dbReference>
<reference evidence="7 8" key="1">
    <citation type="submission" date="2023-05" db="EMBL/GenBank/DDBJ databases">
        <title>Actinoplanes sp. NEAU-A12 genome sequencing.</title>
        <authorList>
            <person name="Wang Z.-S."/>
        </authorList>
    </citation>
    <scope>NUCLEOTIDE SEQUENCE [LARGE SCALE GENOMIC DNA]</scope>
    <source>
        <strain evidence="7 8">NEAU-A12</strain>
    </source>
</reference>
<gene>
    <name evidence="6 7" type="primary">deoC</name>
    <name evidence="7" type="ORF">QLQ12_24335</name>
</gene>
<name>A0ABT6WPV7_9ACTN</name>
<dbReference type="PANTHER" id="PTHR10889">
    <property type="entry name" value="DEOXYRIBOSE-PHOSPHATE ALDOLASE"/>
    <property type="match status" value="1"/>
</dbReference>
<evidence type="ECO:0000313" key="8">
    <source>
        <dbReference type="Proteomes" id="UP001241758"/>
    </source>
</evidence>
<evidence type="ECO:0000256" key="2">
    <source>
        <dbReference type="ARBA" id="ARBA00022490"/>
    </source>
</evidence>
<sequence>MNFTVPQIAKMIDHSILRPEFTLEDVREGCAVARKYDVASVCVRPCDVPVAAELLRGTRVAVGTVIGFPHGDSPTEVKVAETELAVHQGATEIDMVLNIGWLRSGDIAAVEHEIGQVVKAAGAAHVKVILETAYLTDEQKLAACWASERAGAAFVKTSTGFAPKGATIDDLALMRSAVSPKVQVKASGGVRSLDTMMAMAAVGVTRFGTSSTTEILQDLARRQVAVSAGRA</sequence>
<comment type="subcellular location">
    <subcellularLocation>
        <location evidence="6">Cytoplasm</location>
    </subcellularLocation>
</comment>
<comment type="pathway">
    <text evidence="6">Carbohydrate degradation; 2-deoxy-D-ribose 1-phosphate degradation; D-glyceraldehyde 3-phosphate and acetaldehyde from 2-deoxy-alpha-D-ribose 1-phosphate: step 2/2.</text>
</comment>
<dbReference type="Gene3D" id="3.20.20.70">
    <property type="entry name" value="Aldolase class I"/>
    <property type="match status" value="1"/>
</dbReference>
<comment type="caution">
    <text evidence="7">The sequence shown here is derived from an EMBL/GenBank/DDBJ whole genome shotgun (WGS) entry which is preliminary data.</text>
</comment>
<comment type="catalytic activity">
    <reaction evidence="5 6">
        <text>2-deoxy-D-ribose 5-phosphate = D-glyceraldehyde 3-phosphate + acetaldehyde</text>
        <dbReference type="Rhea" id="RHEA:12821"/>
        <dbReference type="ChEBI" id="CHEBI:15343"/>
        <dbReference type="ChEBI" id="CHEBI:59776"/>
        <dbReference type="ChEBI" id="CHEBI:62877"/>
        <dbReference type="EC" id="4.1.2.4"/>
    </reaction>
</comment>
<comment type="similarity">
    <text evidence="1 6">Belongs to the DeoC/FbaB aldolase family. DeoC type 1 subfamily.</text>
</comment>
<evidence type="ECO:0000256" key="1">
    <source>
        <dbReference type="ARBA" id="ARBA00010936"/>
    </source>
</evidence>
<protein>
    <recommendedName>
        <fullName evidence="6">Deoxyribose-phosphate aldolase</fullName>
        <shortName evidence="6">DERA</shortName>
        <ecNumber evidence="6">4.1.2.4</ecNumber>
    </recommendedName>
    <alternativeName>
        <fullName evidence="6">2-deoxy-D-ribose 5-phosphate aldolase</fullName>
    </alternativeName>
    <alternativeName>
        <fullName evidence="6">Phosphodeoxyriboaldolase</fullName>
        <shortName evidence="6">Deoxyriboaldolase</shortName>
    </alternativeName>
</protein>
<dbReference type="RefSeq" id="WP_282762737.1">
    <property type="nucleotide sequence ID" value="NZ_JASCTH010000016.1"/>
</dbReference>
<proteinExistence type="inferred from homology"/>
<dbReference type="CDD" id="cd00959">
    <property type="entry name" value="DeoC"/>
    <property type="match status" value="1"/>
</dbReference>
<dbReference type="InterPro" id="IPR028581">
    <property type="entry name" value="DeoC_typeI"/>
</dbReference>
<comment type="function">
    <text evidence="6">Catalyzes a reversible aldol reaction between acetaldehyde and D-glyceraldehyde 3-phosphate to generate 2-deoxy-D-ribose 5-phosphate.</text>
</comment>
<dbReference type="InterPro" id="IPR002915">
    <property type="entry name" value="DeoC/FbaB/LacD_aldolase"/>
</dbReference>
<feature type="active site" description="Proton donor/acceptor" evidence="6">
    <location>
        <position position="94"/>
    </location>
</feature>
<dbReference type="InterPro" id="IPR013785">
    <property type="entry name" value="Aldolase_TIM"/>
</dbReference>
<feature type="active site" description="Schiff-base intermediate with acetaldehyde" evidence="6">
    <location>
        <position position="156"/>
    </location>
</feature>
<dbReference type="EMBL" id="JASCTH010000016">
    <property type="protein sequence ID" value="MDI6101754.1"/>
    <property type="molecule type" value="Genomic_DNA"/>
</dbReference>
<evidence type="ECO:0000256" key="5">
    <source>
        <dbReference type="ARBA" id="ARBA00048791"/>
    </source>
</evidence>
<dbReference type="SMART" id="SM01133">
    <property type="entry name" value="DeoC"/>
    <property type="match status" value="1"/>
</dbReference>
<keyword evidence="2 6" id="KW-0963">Cytoplasm</keyword>
<dbReference type="EC" id="4.1.2.4" evidence="6"/>
<evidence type="ECO:0000313" key="7">
    <source>
        <dbReference type="EMBL" id="MDI6101754.1"/>
    </source>
</evidence>
<evidence type="ECO:0000256" key="6">
    <source>
        <dbReference type="HAMAP-Rule" id="MF_00114"/>
    </source>
</evidence>
<dbReference type="InterPro" id="IPR011343">
    <property type="entry name" value="DeoC"/>
</dbReference>
<accession>A0ABT6WPV7</accession>
<dbReference type="Pfam" id="PF01791">
    <property type="entry name" value="DeoC"/>
    <property type="match status" value="1"/>
</dbReference>
<feature type="active site" description="Proton donor/acceptor" evidence="6">
    <location>
        <position position="185"/>
    </location>
</feature>
<keyword evidence="3 6" id="KW-0456">Lyase</keyword>
<evidence type="ECO:0000256" key="3">
    <source>
        <dbReference type="ARBA" id="ARBA00023239"/>
    </source>
</evidence>
<keyword evidence="4 6" id="KW-0704">Schiff base</keyword>
<dbReference type="SUPFAM" id="SSF51569">
    <property type="entry name" value="Aldolase"/>
    <property type="match status" value="1"/>
</dbReference>
<organism evidence="7 8">
    <name type="scientific">Actinoplanes sandaracinus</name>
    <dbReference type="NCBI Taxonomy" id="3045177"/>
    <lineage>
        <taxon>Bacteria</taxon>
        <taxon>Bacillati</taxon>
        <taxon>Actinomycetota</taxon>
        <taxon>Actinomycetes</taxon>
        <taxon>Micromonosporales</taxon>
        <taxon>Micromonosporaceae</taxon>
        <taxon>Actinoplanes</taxon>
    </lineage>
</organism>
<dbReference type="GO" id="GO:0004139">
    <property type="term" value="F:deoxyribose-phosphate aldolase activity"/>
    <property type="evidence" value="ECO:0007669"/>
    <property type="project" value="UniProtKB-EC"/>
</dbReference>